<dbReference type="AlphaFoldDB" id="A8BK65"/>
<keyword evidence="4" id="KW-1133">Transmembrane helix</keyword>
<dbReference type="PANTHER" id="PTHR21016">
    <property type="entry name" value="BETA-AMYLOID BINDING PROTEIN-RELATED"/>
    <property type="match status" value="1"/>
</dbReference>
<dbReference type="Pfam" id="PF05154">
    <property type="entry name" value="TM2"/>
    <property type="match status" value="1"/>
</dbReference>
<dbReference type="RefSeq" id="XP_001706470.1">
    <property type="nucleotide sequence ID" value="XM_001706418.1"/>
</dbReference>
<dbReference type="Proteomes" id="UP000001548">
    <property type="component" value="Unassembled WGS sequence"/>
</dbReference>
<sequence length="84" mass="9749">MTKLHHKSLCFAYLWWFFLGLFGAHRFYLHKYCTAVIWLFTAGLFGIGWLVDICLMPGMVSHYNVVVDGNRAQVIEANNMRHAV</sequence>
<dbReference type="OMA" id="IEANNMR"/>
<evidence type="ECO:0000256" key="5">
    <source>
        <dbReference type="ARBA" id="ARBA00023136"/>
    </source>
</evidence>
<dbReference type="STRING" id="184922.A8BK65"/>
<proteinExistence type="inferred from homology"/>
<dbReference type="EMBL" id="AACB03000005">
    <property type="protein sequence ID" value="KAE8301528.1"/>
    <property type="molecule type" value="Genomic_DNA"/>
</dbReference>
<dbReference type="VEuPathDB" id="GiardiaDB:GL50803_23439"/>
<name>A8BK65_GIAIC</name>
<evidence type="ECO:0000256" key="1">
    <source>
        <dbReference type="ARBA" id="ARBA00004141"/>
    </source>
</evidence>
<dbReference type="InterPro" id="IPR007829">
    <property type="entry name" value="TM2"/>
</dbReference>
<protein>
    <submittedName>
        <fullName evidence="6">TM2 domain-containing protein</fullName>
    </submittedName>
</protein>
<comment type="caution">
    <text evidence="6">The sequence shown here is derived from an EMBL/GenBank/DDBJ whole genome shotgun (WGS) entry which is preliminary data.</text>
</comment>
<evidence type="ECO:0000313" key="6">
    <source>
        <dbReference type="EMBL" id="KAE8301528.1"/>
    </source>
</evidence>
<keyword evidence="5" id="KW-0472">Membrane</keyword>
<dbReference type="InterPro" id="IPR050932">
    <property type="entry name" value="TM2D1-3-like"/>
</dbReference>
<keyword evidence="7" id="KW-1185">Reference proteome</keyword>
<dbReference type="KEGG" id="gla:GL50803_0023439"/>
<organism evidence="6 7">
    <name type="scientific">Giardia intestinalis (strain ATCC 50803 / WB clone C6)</name>
    <name type="common">Giardia lamblia</name>
    <dbReference type="NCBI Taxonomy" id="184922"/>
    <lineage>
        <taxon>Eukaryota</taxon>
        <taxon>Metamonada</taxon>
        <taxon>Diplomonadida</taxon>
        <taxon>Hexamitidae</taxon>
        <taxon>Giardiinae</taxon>
        <taxon>Giardia</taxon>
    </lineage>
</organism>
<evidence type="ECO:0000313" key="7">
    <source>
        <dbReference type="Proteomes" id="UP000001548"/>
    </source>
</evidence>
<dbReference type="GeneID" id="5699339"/>
<dbReference type="HOGENOM" id="CLU_081297_9_0_1"/>
<keyword evidence="3" id="KW-0812">Transmembrane</keyword>
<accession>A8BK65</accession>
<comment type="similarity">
    <text evidence="2">Belongs to the TM2 family.</text>
</comment>
<gene>
    <name evidence="6" type="ORF">GL50803_0023439</name>
</gene>
<dbReference type="PANTHER" id="PTHR21016:SF25">
    <property type="entry name" value="TM2 DOMAIN-CONTAINING PROTEIN DDB_G0277895-RELATED"/>
    <property type="match status" value="1"/>
</dbReference>
<evidence type="ECO:0000256" key="2">
    <source>
        <dbReference type="ARBA" id="ARBA00008284"/>
    </source>
</evidence>
<dbReference type="GO" id="GO:0016020">
    <property type="term" value="C:membrane"/>
    <property type="evidence" value="ECO:0007669"/>
    <property type="project" value="UniProtKB-SubCell"/>
</dbReference>
<evidence type="ECO:0000256" key="4">
    <source>
        <dbReference type="ARBA" id="ARBA00022989"/>
    </source>
</evidence>
<reference evidence="6 7" key="1">
    <citation type="journal article" date="2007" name="Science">
        <title>Genomic minimalism in the early diverging intestinal parasite Giardia lamblia.</title>
        <authorList>
            <person name="Morrison H.G."/>
            <person name="McArthur A.G."/>
            <person name="Gillin F.D."/>
            <person name="Aley S.B."/>
            <person name="Adam R.D."/>
            <person name="Olsen G.J."/>
            <person name="Best A.A."/>
            <person name="Cande W.Z."/>
            <person name="Chen F."/>
            <person name="Cipriano M.J."/>
            <person name="Davids B.J."/>
            <person name="Dawson S.C."/>
            <person name="Elmendorf H.G."/>
            <person name="Hehl A.B."/>
            <person name="Holder M.E."/>
            <person name="Huse S.M."/>
            <person name="Kim U.U."/>
            <person name="Lasek-Nesselquist E."/>
            <person name="Manning G."/>
            <person name="Nigam A."/>
            <person name="Nixon J.E."/>
            <person name="Palm D."/>
            <person name="Passamaneck N.E."/>
            <person name="Prabhu A."/>
            <person name="Reich C.I."/>
            <person name="Reiner D.S."/>
            <person name="Samuelson J."/>
            <person name="Svard S.G."/>
            <person name="Sogin M.L."/>
        </authorList>
    </citation>
    <scope>NUCLEOTIDE SEQUENCE [LARGE SCALE GENOMIC DNA]</scope>
    <source>
        <strain evidence="6 7">WB C6</strain>
    </source>
</reference>
<evidence type="ECO:0000256" key="3">
    <source>
        <dbReference type="ARBA" id="ARBA00022692"/>
    </source>
</evidence>
<comment type="subcellular location">
    <subcellularLocation>
        <location evidence="1">Membrane</location>
        <topology evidence="1">Multi-pass membrane protein</topology>
    </subcellularLocation>
</comment>